<dbReference type="AlphaFoldDB" id="A0A4R3ML78"/>
<accession>A0A4R3ML78</accession>
<dbReference type="CDD" id="cd00442">
    <property type="entry name" value="Lyz-like"/>
    <property type="match status" value="1"/>
</dbReference>
<evidence type="ECO:0000313" key="4">
    <source>
        <dbReference type="EMBL" id="TCT12630.1"/>
    </source>
</evidence>
<dbReference type="EMBL" id="SMAK01000002">
    <property type="protein sequence ID" value="TCT12630.1"/>
    <property type="molecule type" value="Genomic_DNA"/>
</dbReference>
<gene>
    <name evidence="4" type="ORF">EDC22_102315</name>
</gene>
<comment type="caution">
    <text evidence="4">The sequence shown here is derived from an EMBL/GenBank/DDBJ whole genome shotgun (WGS) entry which is preliminary data.</text>
</comment>
<dbReference type="RefSeq" id="WP_132805399.1">
    <property type="nucleotide sequence ID" value="NZ_SMAK01000002.1"/>
</dbReference>
<evidence type="ECO:0000259" key="3">
    <source>
        <dbReference type="Pfam" id="PF01464"/>
    </source>
</evidence>
<dbReference type="Pfam" id="PF01464">
    <property type="entry name" value="SLT"/>
    <property type="match status" value="1"/>
</dbReference>
<reference evidence="4 5" key="1">
    <citation type="submission" date="2019-03" db="EMBL/GenBank/DDBJ databases">
        <title>Genomic Encyclopedia of Type Strains, Phase IV (KMG-IV): sequencing the most valuable type-strain genomes for metagenomic binning, comparative biology and taxonomic classification.</title>
        <authorList>
            <person name="Goeker M."/>
        </authorList>
    </citation>
    <scope>NUCLEOTIDE SEQUENCE [LARGE SCALE GENOMIC DNA]</scope>
    <source>
        <strain evidence="4 5">DSM 19345</strain>
    </source>
</reference>
<comment type="similarity">
    <text evidence="1">Belongs to the virb1 family.</text>
</comment>
<evidence type="ECO:0000256" key="2">
    <source>
        <dbReference type="SAM" id="MobiDB-lite"/>
    </source>
</evidence>
<evidence type="ECO:0000313" key="5">
    <source>
        <dbReference type="Proteomes" id="UP000295678"/>
    </source>
</evidence>
<dbReference type="OrthoDB" id="8477976at2"/>
<keyword evidence="5" id="KW-1185">Reference proteome</keyword>
<feature type="region of interest" description="Disordered" evidence="2">
    <location>
        <begin position="1"/>
        <end position="22"/>
    </location>
</feature>
<sequence length="324" mass="34142">MFLFTSIGKSEDPTSGVGSAVEHASRRTGADFAYLMTTARRESNLNPEARARTSSAAGLFQFIDSTWIAMLKEAGEQHGYGAYAAKIKRTASGGYAVADQAALRDILDLKKDPKAAALMAGELAVRNAESLRAGLGRQPTEGELYVAHFLGPQGALDLIRLAEQAPDRSAAKHFPQAAAANRSIFYTSEGRARTASEVYDRLVAGFRREPPTTPTAPAKYLAFQPGRASQDHVFHGLFHSGSGSTLGPIGRAVAGFWSALDPSPRSAGFIGDPVVVTADGPRRPGEVELDVATGKLRADTAASVLSAGQVAAGSLRDDPSLPVY</sequence>
<dbReference type="InterPro" id="IPR023346">
    <property type="entry name" value="Lysozyme-like_dom_sf"/>
</dbReference>
<feature type="domain" description="Transglycosylase SLT" evidence="3">
    <location>
        <begin position="21"/>
        <end position="69"/>
    </location>
</feature>
<proteinExistence type="inferred from homology"/>
<dbReference type="Gene3D" id="1.10.530.10">
    <property type="match status" value="1"/>
</dbReference>
<protein>
    <submittedName>
        <fullName evidence="4">Transglycosylase-like protein with SLT domain</fullName>
    </submittedName>
</protein>
<organism evidence="4 5">
    <name type="scientific">Tepidamorphus gemmatus</name>
    <dbReference type="NCBI Taxonomy" id="747076"/>
    <lineage>
        <taxon>Bacteria</taxon>
        <taxon>Pseudomonadati</taxon>
        <taxon>Pseudomonadota</taxon>
        <taxon>Alphaproteobacteria</taxon>
        <taxon>Hyphomicrobiales</taxon>
        <taxon>Tepidamorphaceae</taxon>
        <taxon>Tepidamorphus</taxon>
    </lineage>
</organism>
<dbReference type="SUPFAM" id="SSF53955">
    <property type="entry name" value="Lysozyme-like"/>
    <property type="match status" value="1"/>
</dbReference>
<name>A0A4R3ML78_9HYPH</name>
<dbReference type="InterPro" id="IPR008258">
    <property type="entry name" value="Transglycosylase_SLT_dom_1"/>
</dbReference>
<evidence type="ECO:0000256" key="1">
    <source>
        <dbReference type="ARBA" id="ARBA00009387"/>
    </source>
</evidence>
<dbReference type="Proteomes" id="UP000295678">
    <property type="component" value="Unassembled WGS sequence"/>
</dbReference>